<feature type="transmembrane region" description="Helical" evidence="1">
    <location>
        <begin position="139"/>
        <end position="157"/>
    </location>
</feature>
<feature type="transmembrane region" description="Helical" evidence="1">
    <location>
        <begin position="38"/>
        <end position="57"/>
    </location>
</feature>
<feature type="transmembrane region" description="Helical" evidence="1">
    <location>
        <begin position="63"/>
        <end position="86"/>
    </location>
</feature>
<protein>
    <submittedName>
        <fullName evidence="2">Protein traS</fullName>
    </submittedName>
</protein>
<keyword evidence="1" id="KW-1133">Transmembrane helix</keyword>
<dbReference type="EMBL" id="AAKUXP010000042">
    <property type="protein sequence ID" value="ECV9759003.1"/>
    <property type="molecule type" value="Genomic_DNA"/>
</dbReference>
<dbReference type="AlphaFoldDB" id="A0A612C779"/>
<reference evidence="2" key="1">
    <citation type="submission" date="2019-09" db="EMBL/GenBank/DDBJ databases">
        <authorList>
            <consortium name="GenomeTrakr network: Whole genome sequencing for foodborne pathogen traceback"/>
        </authorList>
    </citation>
    <scope>NUCLEOTIDE SEQUENCE</scope>
    <source>
        <strain evidence="2">FDA00001465</strain>
    </source>
</reference>
<comment type="caution">
    <text evidence="2">The sequence shown here is derived from an EMBL/GenBank/DDBJ whole genome shotgun (WGS) entry which is preliminary data.</text>
</comment>
<feature type="transmembrane region" description="Helical" evidence="1">
    <location>
        <begin position="116"/>
        <end position="133"/>
    </location>
</feature>
<keyword evidence="1" id="KW-0472">Membrane</keyword>
<gene>
    <name evidence="2" type="ORF">AHY82_23255</name>
</gene>
<organism evidence="2">
    <name type="scientific">Salmonella montevideo</name>
    <dbReference type="NCBI Taxonomy" id="115981"/>
    <lineage>
        <taxon>Bacteria</taxon>
        <taxon>Pseudomonadati</taxon>
        <taxon>Pseudomonadota</taxon>
        <taxon>Gammaproteobacteria</taxon>
        <taxon>Enterobacterales</taxon>
        <taxon>Enterobacteriaceae</taxon>
        <taxon>Salmonella</taxon>
    </lineage>
</organism>
<name>A0A612C779_SALMO</name>
<keyword evidence="1" id="KW-0812">Transmembrane</keyword>
<accession>A0A612C779</accession>
<evidence type="ECO:0000256" key="1">
    <source>
        <dbReference type="SAM" id="Phobius"/>
    </source>
</evidence>
<evidence type="ECO:0000313" key="2">
    <source>
        <dbReference type="EMBL" id="ECV9759003.1"/>
    </source>
</evidence>
<sequence>MKKSELERDVSFLIESIRKSDYEIPKNSDVMKVILSKLRVVVLIQALMIFLDFIMYGNEWGGFIGKVMFSLMGVLFFFFVFIMALYQPVSMMLSISDEVKNRSLIIKLLIEKIKKYWRLLIVVNLMIGGALLFCDDGFIIGLGLSWFATFLFSGLLFQMSLSRYMTPAVVSSLSKVKELLTASPK</sequence>
<proteinExistence type="predicted"/>